<keyword evidence="2" id="KW-1185">Reference proteome</keyword>
<name>A0ACB9R7C9_9MYRT</name>
<accession>A0ACB9R7C9</accession>
<evidence type="ECO:0000313" key="1">
    <source>
        <dbReference type="EMBL" id="KAI4374799.1"/>
    </source>
</evidence>
<dbReference type="EMBL" id="CM042883">
    <property type="protein sequence ID" value="KAI4374799.1"/>
    <property type="molecule type" value="Genomic_DNA"/>
</dbReference>
<gene>
    <name evidence="1" type="ORF">MLD38_012751</name>
</gene>
<proteinExistence type="predicted"/>
<dbReference type="Proteomes" id="UP001057402">
    <property type="component" value="Chromosome 4"/>
</dbReference>
<sequence>MSHQELHSFVQVWDWLSYPLPTPTMPPPSSRAARIVIRLLSLLPVVAVLAFLPLRLTSIHLVAPTAFFFLWLANSKLLLLAFNHGPLANSPNLLNFLVLAALPVKISSGSTYDYRPLLPSATIYALYCLHLYLELEIVLKLCALPAMAMLSYELEPQFDEPYLATSLQEFWGRRWNLMVTKILRSTVYNPIRQALGESKLIGMEAAKAVATLAAFTVSGLMHEALYLYMTRARPTWEVTWFFVVHGFCVMAEVETKRRAGVRWRPRRAVAGGLTVGFLGLTGAWLFFPQLVREGVVDRVVTECRLGLDGVKQVAAFL</sequence>
<protein>
    <submittedName>
        <fullName evidence="1">Uncharacterized protein</fullName>
    </submittedName>
</protein>
<comment type="caution">
    <text evidence="1">The sequence shown here is derived from an EMBL/GenBank/DDBJ whole genome shotgun (WGS) entry which is preliminary data.</text>
</comment>
<evidence type="ECO:0000313" key="2">
    <source>
        <dbReference type="Proteomes" id="UP001057402"/>
    </source>
</evidence>
<reference evidence="2" key="1">
    <citation type="journal article" date="2023" name="Front. Plant Sci.">
        <title>Chromosomal-level genome assembly of Melastoma candidum provides insights into trichome evolution.</title>
        <authorList>
            <person name="Zhong Y."/>
            <person name="Wu W."/>
            <person name="Sun C."/>
            <person name="Zou P."/>
            <person name="Liu Y."/>
            <person name="Dai S."/>
            <person name="Zhou R."/>
        </authorList>
    </citation>
    <scope>NUCLEOTIDE SEQUENCE [LARGE SCALE GENOMIC DNA]</scope>
</reference>
<organism evidence="1 2">
    <name type="scientific">Melastoma candidum</name>
    <dbReference type="NCBI Taxonomy" id="119954"/>
    <lineage>
        <taxon>Eukaryota</taxon>
        <taxon>Viridiplantae</taxon>
        <taxon>Streptophyta</taxon>
        <taxon>Embryophyta</taxon>
        <taxon>Tracheophyta</taxon>
        <taxon>Spermatophyta</taxon>
        <taxon>Magnoliopsida</taxon>
        <taxon>eudicotyledons</taxon>
        <taxon>Gunneridae</taxon>
        <taxon>Pentapetalae</taxon>
        <taxon>rosids</taxon>
        <taxon>malvids</taxon>
        <taxon>Myrtales</taxon>
        <taxon>Melastomataceae</taxon>
        <taxon>Melastomatoideae</taxon>
        <taxon>Melastomateae</taxon>
        <taxon>Melastoma</taxon>
    </lineage>
</organism>